<dbReference type="EMBL" id="ML143391">
    <property type="protein sequence ID" value="TBU33400.1"/>
    <property type="molecule type" value="Genomic_DNA"/>
</dbReference>
<dbReference type="AlphaFoldDB" id="A0A4Q9MZ27"/>
<dbReference type="Proteomes" id="UP000292957">
    <property type="component" value="Unassembled WGS sequence"/>
</dbReference>
<reference evidence="1" key="1">
    <citation type="submission" date="2019-01" db="EMBL/GenBank/DDBJ databases">
        <title>Draft genome sequences of three monokaryotic isolates of the white-rot basidiomycete fungus Dichomitus squalens.</title>
        <authorList>
            <consortium name="DOE Joint Genome Institute"/>
            <person name="Lopez S.C."/>
            <person name="Andreopoulos B."/>
            <person name="Pangilinan J."/>
            <person name="Lipzen A."/>
            <person name="Riley R."/>
            <person name="Ahrendt S."/>
            <person name="Ng V."/>
            <person name="Barry K."/>
            <person name="Daum C."/>
            <person name="Grigoriev I.V."/>
            <person name="Hilden K.S."/>
            <person name="Makela M.R."/>
            <person name="de Vries R.P."/>
        </authorList>
    </citation>
    <scope>NUCLEOTIDE SEQUENCE [LARGE SCALE GENOMIC DNA]</scope>
    <source>
        <strain evidence="1">OM18370.1</strain>
    </source>
</reference>
<proteinExistence type="predicted"/>
<sequence length="79" mass="8889">MPSTITLCRCIHYLCSLSLSCVAPHSLLRRGHEKPHRRVRDRRGAVAQSPAPKVICEYPHQRHHITSCLILKPDCPGSP</sequence>
<gene>
    <name evidence="1" type="ORF">BD311DRAFT_748513</name>
</gene>
<accession>A0A4Q9MZ27</accession>
<name>A0A4Q9MZ27_9APHY</name>
<organism evidence="1">
    <name type="scientific">Dichomitus squalens</name>
    <dbReference type="NCBI Taxonomy" id="114155"/>
    <lineage>
        <taxon>Eukaryota</taxon>
        <taxon>Fungi</taxon>
        <taxon>Dikarya</taxon>
        <taxon>Basidiomycota</taxon>
        <taxon>Agaricomycotina</taxon>
        <taxon>Agaricomycetes</taxon>
        <taxon>Polyporales</taxon>
        <taxon>Polyporaceae</taxon>
        <taxon>Dichomitus</taxon>
    </lineage>
</organism>
<protein>
    <submittedName>
        <fullName evidence="1">Uncharacterized protein</fullName>
    </submittedName>
</protein>
<evidence type="ECO:0000313" key="1">
    <source>
        <dbReference type="EMBL" id="TBU33400.1"/>
    </source>
</evidence>